<dbReference type="Gene3D" id="3.30.1900.20">
    <property type="match status" value="2"/>
</dbReference>
<keyword evidence="4 13" id="KW-0808">Transferase</keyword>
<evidence type="ECO:0000256" key="10">
    <source>
        <dbReference type="ARBA" id="ARBA00022932"/>
    </source>
</evidence>
<keyword evidence="5 13" id="KW-0548">Nucleotidyltransferase</keyword>
<feature type="coiled-coil region" evidence="14">
    <location>
        <begin position="173"/>
        <end position="204"/>
    </location>
</feature>
<comment type="subcellular location">
    <subcellularLocation>
        <location evidence="13">Cytoplasm</location>
    </subcellularLocation>
</comment>
<dbReference type="InterPro" id="IPR013520">
    <property type="entry name" value="Ribonucl_H"/>
</dbReference>
<dbReference type="GO" id="GO:0003887">
    <property type="term" value="F:DNA-directed DNA polymerase activity"/>
    <property type="evidence" value="ECO:0007669"/>
    <property type="project" value="UniProtKB-UniRule"/>
</dbReference>
<dbReference type="Pfam" id="PF07733">
    <property type="entry name" value="DNA_pol3_alpha"/>
    <property type="match status" value="2"/>
</dbReference>
<protein>
    <recommendedName>
        <fullName evidence="12 13">DNA polymerase III PolC-type</fullName>
        <shortName evidence="13">PolIII</shortName>
        <ecNumber evidence="2 13">2.7.7.7</ecNumber>
    </recommendedName>
</protein>
<evidence type="ECO:0000256" key="14">
    <source>
        <dbReference type="SAM" id="Coils"/>
    </source>
</evidence>
<reference evidence="17 18" key="1">
    <citation type="submission" date="2016-10" db="EMBL/GenBank/DDBJ databases">
        <authorList>
            <person name="de Groot N.N."/>
        </authorList>
    </citation>
    <scope>NUCLEOTIDE SEQUENCE [LARGE SCALE GENOMIC DNA]</scope>
    <source>
        <strain evidence="17 18">DSM 15695</strain>
    </source>
</reference>
<dbReference type="GO" id="GO:0003677">
    <property type="term" value="F:DNA binding"/>
    <property type="evidence" value="ECO:0007669"/>
    <property type="project" value="UniProtKB-UniRule"/>
</dbReference>
<keyword evidence="7 13" id="KW-0540">Nuclease</keyword>
<dbReference type="InterPro" id="IPR012337">
    <property type="entry name" value="RNaseH-like_sf"/>
</dbReference>
<evidence type="ECO:0000256" key="1">
    <source>
        <dbReference type="ARBA" id="ARBA00003452"/>
    </source>
</evidence>
<keyword evidence="8 13" id="KW-0378">Hydrolase</keyword>
<dbReference type="InterPro" id="IPR011708">
    <property type="entry name" value="DNA_pol3_alpha_NTPase_dom"/>
</dbReference>
<evidence type="ECO:0000259" key="16">
    <source>
        <dbReference type="SMART" id="SM00481"/>
    </source>
</evidence>
<dbReference type="Gene3D" id="1.10.150.870">
    <property type="match status" value="1"/>
</dbReference>
<dbReference type="GO" id="GO:0005737">
    <property type="term" value="C:cytoplasm"/>
    <property type="evidence" value="ECO:0007669"/>
    <property type="project" value="UniProtKB-SubCell"/>
</dbReference>
<keyword evidence="10 13" id="KW-0239">DNA-directed DNA polymerase</keyword>
<dbReference type="InterPro" id="IPR004805">
    <property type="entry name" value="DnaE2/DnaE/PolC"/>
</dbReference>
<keyword evidence="6 13" id="KW-0235">DNA replication</keyword>
<accession>A0A1H8Z3A5</accession>
<evidence type="ECO:0000256" key="3">
    <source>
        <dbReference type="ARBA" id="ARBA00022490"/>
    </source>
</evidence>
<evidence type="ECO:0000256" key="12">
    <source>
        <dbReference type="ARBA" id="ARBA00070925"/>
    </source>
</evidence>
<dbReference type="Pfam" id="PF00929">
    <property type="entry name" value="RNase_T"/>
    <property type="match status" value="1"/>
</dbReference>
<keyword evidence="3 13" id="KW-0963">Cytoplasm</keyword>
<dbReference type="NCBIfam" id="NF001688">
    <property type="entry name" value="PRK00448.1"/>
    <property type="match status" value="1"/>
</dbReference>
<dbReference type="Pfam" id="PF14480">
    <property type="entry name" value="DNA_pol3_a_NI"/>
    <property type="match status" value="1"/>
</dbReference>
<dbReference type="NCBIfam" id="TIGR01405">
    <property type="entry name" value="polC_Gram_pos"/>
    <property type="match status" value="1"/>
</dbReference>
<dbReference type="Proteomes" id="UP000198833">
    <property type="component" value="Unassembled WGS sequence"/>
</dbReference>
<dbReference type="EC" id="2.7.7.7" evidence="2 13"/>
<evidence type="ECO:0000256" key="6">
    <source>
        <dbReference type="ARBA" id="ARBA00022705"/>
    </source>
</evidence>
<dbReference type="GO" id="GO:0006261">
    <property type="term" value="P:DNA-templated DNA replication"/>
    <property type="evidence" value="ECO:0007669"/>
    <property type="project" value="UniProtKB-UniRule"/>
</dbReference>
<dbReference type="InterPro" id="IPR012340">
    <property type="entry name" value="NA-bd_OB-fold"/>
</dbReference>
<evidence type="ECO:0000313" key="17">
    <source>
        <dbReference type="EMBL" id="SEP58833.1"/>
    </source>
</evidence>
<dbReference type="GO" id="GO:0008408">
    <property type="term" value="F:3'-5' exonuclease activity"/>
    <property type="evidence" value="ECO:0007669"/>
    <property type="project" value="UniProtKB-UniRule"/>
</dbReference>
<evidence type="ECO:0000256" key="9">
    <source>
        <dbReference type="ARBA" id="ARBA00022839"/>
    </source>
</evidence>
<organism evidence="17 18">
    <name type="scientific">Ignavigranum ruoffiae</name>
    <dbReference type="NCBI Taxonomy" id="89093"/>
    <lineage>
        <taxon>Bacteria</taxon>
        <taxon>Bacillati</taxon>
        <taxon>Bacillota</taxon>
        <taxon>Bacilli</taxon>
        <taxon>Lactobacillales</taxon>
        <taxon>Aerococcaceae</taxon>
        <taxon>Ignavigranum</taxon>
    </lineage>
</organism>
<dbReference type="SUPFAM" id="SSF53098">
    <property type="entry name" value="Ribonuclease H-like"/>
    <property type="match status" value="1"/>
</dbReference>
<evidence type="ECO:0000313" key="18">
    <source>
        <dbReference type="Proteomes" id="UP000198833"/>
    </source>
</evidence>
<comment type="function">
    <text evidence="1 13">Required for replicative DNA synthesis. This DNA polymerase also exhibits 3' to 5' exonuclease activity.</text>
</comment>
<dbReference type="SMART" id="SM00481">
    <property type="entry name" value="POLIIIAc"/>
    <property type="match status" value="1"/>
</dbReference>
<dbReference type="InterPro" id="IPR028112">
    <property type="entry name" value="DNA_PolC-type_N_I"/>
</dbReference>
<name>A0A1H8Z3A5_9LACT</name>
<sequence length="1435" mass="163251">MADQRNLFEYLMDQIGLDIKEFDENFQLAQINHVDVFTDSRQWHFYVDLPQRISIEAYQIFLFRMKQSFDDIAEISVHWHFADNQVTDEDIQMAFQAVSSILVKDSPYLRSNLDKAKLSYGHRVFHLGLADSQAIEIFQSRYHQAFLNELANFAIEDVDILYELDEDLQHQVLEDYQERQIQAREALQAEAQEIQVKLQEQKQSAPVVDAEIDPIGKDIPAGPLCPMIDLEDNQFKQIIEGYVFSSEIRELRSGSQLLLLNVTDYTSSVQVKLMSGRRIRPAQLQQYKQGDWLRLEGDMVPDNYTNELYFRPRSLRHISHSERQDLAKDGEKRVELHSHTQMSQLDATNSASDLIKQAAKWGHSAIAITDHATVQAFPEAYNVGREQGIKVIFGMEAYVVNDGEPVVYQPEERNLKEATYVVFDLETTGLSAVYDSIIEIGAVKMHQGQVIDRFESFMDPGHPLSAFTTELTGISDADVQGAPDVETVLKQFWEFCQGSILVAHNASFDMGFINHVYKQMGKGPIPCPTIDTLELSRLVNPDLRAHGLKVLTKRYQINLEQHHRAVYDSEATGYLLFKLLAQAEEQFQMTSLIQLNEDMGNKEAFKNAKPFHVSILVKEQTGLKDLFKLVSVSNVKYFYRTPRIPRQLLEKYRQGLLIGSACAEGELFTTMMQKGYEEAEKLVDFYDYIEILPPSAYQHLIDEGLVQSAAALQEIIQDLIRLGQQHQIPVVATGNVHYLEKKDAIYREVIKSSLKVNAHRQLNLPDLHFRTTDEMLAEFAFLGQEEAFDLVVRQSQAIAESIAEIEVIKADLYPPKIEGAEEEIKKMSYQRAKELYGDPLPEIVEKRLEKELSSIIGNGFAVIYLISQKLVHKSNHDGYLVGSRGSVGSSLVATMTGITEVNPLAPHYYCPDCHYSEFFTEGEYGSGYDLPDKMCPHCQKALKREGQDIPFETFLGFNGDKVPDIDLNFSGDYQSRAHAYTKDLFGEDYVYRAGTIGTVAQKTALGYVRGYLEHQDKSLPSAERERLAYGIAGVKRTTGQHPGGIIVIPDYMDVFDFTPIQYPADDQNAEWRTTHFDFHSIDNNVLKLDILGHDDPTMIRMLQDLSGINPIDIPPDDEKVMQLFQGTEVMGVSPDQIYSDTGTLGIPEFGTNFVRGMVSETKPKTFAELLKISGLSHGTDVWLGNAQELIRQKIVPFADVIGCRDDIMVSLIQYGLPEKLSFDIMERVRKGRGIPEDWQETMREYQVPEWYIESCLKIKYMFPKAHAAAYVLMALRVAYFKVYHPIYYYAAYFSVRAKEFDILAMYQGKEMVKRRIRDIREKGFGATNKETLLLTELEIANEMLERGLSFKMVDLNKSDARNFVIEGDALIPPFRAIPGLGTSVADQIVQARQQAPFISKEDLQKRGKVSKSLIEYLDDNGVLQGLPDEDQLSLF</sequence>
<dbReference type="STRING" id="89093.SAMN04488558_101133"/>
<evidence type="ECO:0000256" key="4">
    <source>
        <dbReference type="ARBA" id="ARBA00022679"/>
    </source>
</evidence>
<evidence type="ECO:0000256" key="8">
    <source>
        <dbReference type="ARBA" id="ARBA00022801"/>
    </source>
</evidence>
<comment type="catalytic activity">
    <reaction evidence="11 13">
        <text>DNA(n) + a 2'-deoxyribonucleoside 5'-triphosphate = DNA(n+1) + diphosphate</text>
        <dbReference type="Rhea" id="RHEA:22508"/>
        <dbReference type="Rhea" id="RHEA-COMP:17339"/>
        <dbReference type="Rhea" id="RHEA-COMP:17340"/>
        <dbReference type="ChEBI" id="CHEBI:33019"/>
        <dbReference type="ChEBI" id="CHEBI:61560"/>
        <dbReference type="ChEBI" id="CHEBI:173112"/>
        <dbReference type="EC" id="2.7.7.7"/>
    </reaction>
</comment>
<keyword evidence="14" id="KW-0175">Coiled coil</keyword>
<dbReference type="Gene3D" id="3.30.420.10">
    <property type="entry name" value="Ribonuclease H-like superfamily/Ribonuclease H"/>
    <property type="match status" value="1"/>
</dbReference>
<dbReference type="InterPro" id="IPR044923">
    <property type="entry name" value="PolC_middle_finger_sf"/>
</dbReference>
<dbReference type="SMART" id="SM00479">
    <property type="entry name" value="EXOIII"/>
    <property type="match status" value="1"/>
</dbReference>
<dbReference type="EMBL" id="FOEN01000001">
    <property type="protein sequence ID" value="SEP58833.1"/>
    <property type="molecule type" value="Genomic_DNA"/>
</dbReference>
<dbReference type="FunFam" id="3.30.420.10:FF:000045">
    <property type="entry name" value="3'-5' exonuclease DinG"/>
    <property type="match status" value="1"/>
</dbReference>
<proteinExistence type="inferred from homology"/>
<dbReference type="InterPro" id="IPR029460">
    <property type="entry name" value="DNAPol_HHH"/>
</dbReference>
<dbReference type="InterPro" id="IPR004013">
    <property type="entry name" value="PHP_dom"/>
</dbReference>
<evidence type="ECO:0000256" key="11">
    <source>
        <dbReference type="ARBA" id="ARBA00049244"/>
    </source>
</evidence>
<dbReference type="Pfam" id="PF14579">
    <property type="entry name" value="HHH_6"/>
    <property type="match status" value="1"/>
</dbReference>
<dbReference type="Gene3D" id="3.20.20.140">
    <property type="entry name" value="Metal-dependent hydrolases"/>
    <property type="match status" value="1"/>
</dbReference>
<dbReference type="InterPro" id="IPR040982">
    <property type="entry name" value="DNA_pol3_finger"/>
</dbReference>
<dbReference type="Gene3D" id="1.10.150.700">
    <property type="entry name" value="PolC, middle finger domain"/>
    <property type="match status" value="1"/>
</dbReference>
<feature type="domain" description="Exonuclease" evidence="15">
    <location>
        <begin position="419"/>
        <end position="585"/>
    </location>
</feature>
<evidence type="ECO:0000256" key="7">
    <source>
        <dbReference type="ARBA" id="ARBA00022722"/>
    </source>
</evidence>
<dbReference type="HAMAP" id="MF_00356">
    <property type="entry name" value="DNApol_PolC"/>
    <property type="match status" value="1"/>
</dbReference>
<dbReference type="CDD" id="cd06127">
    <property type="entry name" value="DEDDh"/>
    <property type="match status" value="1"/>
</dbReference>
<keyword evidence="9 13" id="KW-0269">Exonuclease</keyword>
<dbReference type="Gene3D" id="6.10.140.1510">
    <property type="match status" value="1"/>
</dbReference>
<dbReference type="Gene3D" id="2.40.50.140">
    <property type="entry name" value="Nucleic acid-binding proteins"/>
    <property type="match status" value="1"/>
</dbReference>
<dbReference type="InterPro" id="IPR003141">
    <property type="entry name" value="Pol/His_phosphatase_N"/>
</dbReference>
<evidence type="ECO:0000256" key="2">
    <source>
        <dbReference type="ARBA" id="ARBA00012417"/>
    </source>
</evidence>
<dbReference type="OrthoDB" id="9804290at2"/>
<comment type="similarity">
    <text evidence="13">Belongs to the DNA polymerase type-C family. PolC subfamily.</text>
</comment>
<dbReference type="InterPro" id="IPR006054">
    <property type="entry name" value="DnaQ"/>
</dbReference>
<dbReference type="RefSeq" id="WP_092569737.1">
    <property type="nucleotide sequence ID" value="NZ_FOEN01000001.1"/>
</dbReference>
<dbReference type="InterPro" id="IPR036397">
    <property type="entry name" value="RNaseH_sf"/>
</dbReference>
<dbReference type="NCBIfam" id="TIGR00573">
    <property type="entry name" value="dnaq"/>
    <property type="match status" value="1"/>
</dbReference>
<evidence type="ECO:0000259" key="15">
    <source>
        <dbReference type="SMART" id="SM00479"/>
    </source>
</evidence>
<dbReference type="PANTHER" id="PTHR32294:SF5">
    <property type="entry name" value="DNA POLYMERASE III POLC-TYPE"/>
    <property type="match status" value="1"/>
</dbReference>
<dbReference type="CDD" id="cd07435">
    <property type="entry name" value="PHP_PolIIIA_POLC"/>
    <property type="match status" value="1"/>
</dbReference>
<gene>
    <name evidence="13" type="primary">polC</name>
    <name evidence="17" type="ORF">SAMN04488558_101133</name>
</gene>
<dbReference type="Pfam" id="PF02811">
    <property type="entry name" value="PHP"/>
    <property type="match status" value="1"/>
</dbReference>
<evidence type="ECO:0000256" key="13">
    <source>
        <dbReference type="HAMAP-Rule" id="MF_00356"/>
    </source>
</evidence>
<dbReference type="InterPro" id="IPR006308">
    <property type="entry name" value="Pol_III_a_PolC-type_gram_pos"/>
</dbReference>
<feature type="domain" description="Polymerase/histidinol phosphatase N-terminal" evidence="16">
    <location>
        <begin position="334"/>
        <end position="401"/>
    </location>
</feature>
<keyword evidence="18" id="KW-1185">Reference proteome</keyword>
<dbReference type="CDD" id="cd04484">
    <property type="entry name" value="polC_OBF"/>
    <property type="match status" value="1"/>
</dbReference>
<dbReference type="PANTHER" id="PTHR32294">
    <property type="entry name" value="DNA POLYMERASE III SUBUNIT ALPHA"/>
    <property type="match status" value="1"/>
</dbReference>
<evidence type="ECO:0000256" key="5">
    <source>
        <dbReference type="ARBA" id="ARBA00022695"/>
    </source>
</evidence>
<dbReference type="Pfam" id="PF17657">
    <property type="entry name" value="DNA_pol3_finger"/>
    <property type="match status" value="1"/>
</dbReference>